<dbReference type="AlphaFoldDB" id="A0A0A0DGN9"/>
<gene>
    <name evidence="1" type="ORF">SSIN_1155</name>
</gene>
<dbReference type="STRING" id="176090.SSIN_1155"/>
<organism evidence="1 2">
    <name type="scientific">Streptococcus sinensis</name>
    <dbReference type="NCBI Taxonomy" id="176090"/>
    <lineage>
        <taxon>Bacteria</taxon>
        <taxon>Bacillati</taxon>
        <taxon>Bacillota</taxon>
        <taxon>Bacilli</taxon>
        <taxon>Lactobacillales</taxon>
        <taxon>Streptococcaceae</taxon>
        <taxon>Streptococcus</taxon>
    </lineage>
</organism>
<dbReference type="PATRIC" id="fig|176090.4.peg.1120"/>
<proteinExistence type="predicted"/>
<sequence length="56" mass="6521">MTKRKTKEKISREVIIQFLMRETGLTRQETTASIKELESFGLIGFNSKGDFRLKEV</sequence>
<protein>
    <submittedName>
        <fullName evidence="1">Uncharacterized protein</fullName>
    </submittedName>
</protein>
<keyword evidence="2" id="KW-1185">Reference proteome</keyword>
<dbReference type="RefSeq" id="WP_037616703.1">
    <property type="nucleotide sequence ID" value="NZ_JPEN01000068.1"/>
</dbReference>
<reference evidence="1 2" key="1">
    <citation type="submission" date="2014-06" db="EMBL/GenBank/DDBJ databases">
        <authorList>
            <person name="Teng J.L."/>
            <person name="Huang Y."/>
            <person name="Tse H."/>
            <person name="Lau S.K."/>
            <person name="Woo P.C."/>
        </authorList>
    </citation>
    <scope>NUCLEOTIDE SEQUENCE [LARGE SCALE GENOMIC DNA]</scope>
    <source>
        <strain evidence="1 2">HKU4</strain>
    </source>
</reference>
<evidence type="ECO:0000313" key="1">
    <source>
        <dbReference type="EMBL" id="KGM37013.1"/>
    </source>
</evidence>
<name>A0A0A0DGN9_9STRE</name>
<dbReference type="EMBL" id="JPEN01000068">
    <property type="protein sequence ID" value="KGM37013.1"/>
    <property type="molecule type" value="Genomic_DNA"/>
</dbReference>
<dbReference type="Proteomes" id="UP000030019">
    <property type="component" value="Unassembled WGS sequence"/>
</dbReference>
<evidence type="ECO:0000313" key="2">
    <source>
        <dbReference type="Proteomes" id="UP000030019"/>
    </source>
</evidence>
<accession>A0A0A0DGN9</accession>
<comment type="caution">
    <text evidence="1">The sequence shown here is derived from an EMBL/GenBank/DDBJ whole genome shotgun (WGS) entry which is preliminary data.</text>
</comment>